<sequence length="250" mass="28910">MNHFKISTMSKIENIFEKIKNSNRESLNPPAEGLITFLNNFSYLKARENLGTYSDFDRIYCDGFFLCLLIRIIGVECKRVSFDMTSLAPLVFGDAERKRKTVYLVGGEPGVVERANQVLSREFPRILVVGTRHGYFNDNSERMEALKNICSIKPDIVVVGMGAVIQEDFLKSLKTCGWRGAGYTCGGFFHQTAKSGIEYYPKWVDRLNLRWLYRIIDEPKLFKRYFFYYPLSLIMFFYDVSLFSFKSGGK</sequence>
<evidence type="ECO:0000256" key="2">
    <source>
        <dbReference type="ARBA" id="ARBA00022679"/>
    </source>
</evidence>
<dbReference type="EMBL" id="CP098828">
    <property type="protein sequence ID" value="XBO76793.1"/>
    <property type="molecule type" value="Genomic_DNA"/>
</dbReference>
<keyword evidence="3" id="KW-1133">Transmembrane helix</keyword>
<proteinExistence type="predicted"/>
<dbReference type="RefSeq" id="WP_348815926.1">
    <property type="nucleotide sequence ID" value="NZ_CP098828.1"/>
</dbReference>
<evidence type="ECO:0000256" key="1">
    <source>
        <dbReference type="ARBA" id="ARBA00022676"/>
    </source>
</evidence>
<keyword evidence="3" id="KW-0812">Transmembrane</keyword>
<accession>A0AAU7L060</accession>
<name>A0AAU7L060_9GAMM</name>
<dbReference type="PANTHER" id="PTHR34136">
    <property type="match status" value="1"/>
</dbReference>
<protein>
    <submittedName>
        <fullName evidence="4">WecB/TagA/CpsF family glycosyltransferase</fullName>
    </submittedName>
</protein>
<dbReference type="AlphaFoldDB" id="A0AAU7L060"/>
<reference evidence="4" key="1">
    <citation type="submission" date="2022-06" db="EMBL/GenBank/DDBJ databases">
        <title>A novel DMS-producing enzyme.</title>
        <authorList>
            <person name="Zhang Y."/>
        </authorList>
    </citation>
    <scope>NUCLEOTIDE SEQUENCE</scope>
    <source>
        <strain evidence="4">H10-59</strain>
    </source>
</reference>
<feature type="transmembrane region" description="Helical" evidence="3">
    <location>
        <begin position="226"/>
        <end position="245"/>
    </location>
</feature>
<organism evidence="4">
    <name type="scientific">Halomonas sp. H10-59</name>
    <dbReference type="NCBI Taxonomy" id="2950874"/>
    <lineage>
        <taxon>Bacteria</taxon>
        <taxon>Pseudomonadati</taxon>
        <taxon>Pseudomonadota</taxon>
        <taxon>Gammaproteobacteria</taxon>
        <taxon>Oceanospirillales</taxon>
        <taxon>Halomonadaceae</taxon>
        <taxon>Halomonas</taxon>
    </lineage>
</organism>
<dbReference type="CDD" id="cd06533">
    <property type="entry name" value="Glyco_transf_WecG_TagA"/>
    <property type="match status" value="1"/>
</dbReference>
<keyword evidence="1" id="KW-0328">Glycosyltransferase</keyword>
<keyword evidence="2" id="KW-0808">Transferase</keyword>
<dbReference type="NCBIfam" id="TIGR00696">
    <property type="entry name" value="wecG_tagA_cpsF"/>
    <property type="match status" value="1"/>
</dbReference>
<keyword evidence="3" id="KW-0472">Membrane</keyword>
<evidence type="ECO:0000313" key="4">
    <source>
        <dbReference type="EMBL" id="XBO76793.1"/>
    </source>
</evidence>
<dbReference type="Pfam" id="PF03808">
    <property type="entry name" value="Glyco_tran_WecG"/>
    <property type="match status" value="1"/>
</dbReference>
<dbReference type="PANTHER" id="PTHR34136:SF1">
    <property type="entry name" value="UDP-N-ACETYL-D-MANNOSAMINURONIC ACID TRANSFERASE"/>
    <property type="match status" value="1"/>
</dbReference>
<gene>
    <name evidence="4" type="ORF">NFG57_08545</name>
</gene>
<dbReference type="GO" id="GO:0016758">
    <property type="term" value="F:hexosyltransferase activity"/>
    <property type="evidence" value="ECO:0007669"/>
    <property type="project" value="TreeGrafter"/>
</dbReference>
<dbReference type="InterPro" id="IPR004629">
    <property type="entry name" value="WecG_TagA_CpsF"/>
</dbReference>
<evidence type="ECO:0000256" key="3">
    <source>
        <dbReference type="SAM" id="Phobius"/>
    </source>
</evidence>